<dbReference type="InterPro" id="IPR051257">
    <property type="entry name" value="Diverse_CBS-Domain"/>
</dbReference>
<dbReference type="EMBL" id="LBNQ01000020">
    <property type="protein sequence ID" value="KKW68312.1"/>
    <property type="molecule type" value="Genomic_DNA"/>
</dbReference>
<dbReference type="Proteomes" id="UP000050580">
    <property type="component" value="Unassembled WGS sequence"/>
</dbReference>
<dbReference type="CDD" id="cd00038">
    <property type="entry name" value="CAP_ED"/>
    <property type="match status" value="1"/>
</dbReference>
<dbReference type="PANTHER" id="PTHR43080:SF2">
    <property type="entry name" value="CBS DOMAIN-CONTAINING PROTEIN"/>
    <property type="match status" value="1"/>
</dbReference>
<dbReference type="SUPFAM" id="SSF81301">
    <property type="entry name" value="Nucleotidyltransferase"/>
    <property type="match status" value="1"/>
</dbReference>
<keyword evidence="6" id="KW-1185">Reference proteome</keyword>
<dbReference type="InterPro" id="IPR046342">
    <property type="entry name" value="CBS_dom_sf"/>
</dbReference>
<evidence type="ECO:0000313" key="5">
    <source>
        <dbReference type="EMBL" id="KKW68312.1"/>
    </source>
</evidence>
<dbReference type="Gene3D" id="3.10.580.10">
    <property type="entry name" value="CBS-domain"/>
    <property type="match status" value="1"/>
</dbReference>
<dbReference type="PROSITE" id="PS50042">
    <property type="entry name" value="CNMP_BINDING_3"/>
    <property type="match status" value="1"/>
</dbReference>
<gene>
    <name evidence="5" type="ORF">AAV94_05735</name>
</gene>
<dbReference type="Pfam" id="PF00027">
    <property type="entry name" value="cNMP_binding"/>
    <property type="match status" value="1"/>
</dbReference>
<accession>A0A0U1Q0N2</accession>
<evidence type="ECO:0000259" key="3">
    <source>
        <dbReference type="PROSITE" id="PS50042"/>
    </source>
</evidence>
<name>A0A0U1Q0N2_9BURK</name>
<feature type="domain" description="CBS" evidence="4">
    <location>
        <begin position="247"/>
        <end position="305"/>
    </location>
</feature>
<dbReference type="InterPro" id="IPR000644">
    <property type="entry name" value="CBS_dom"/>
</dbReference>
<evidence type="ECO:0000259" key="4">
    <source>
        <dbReference type="PROSITE" id="PS51371"/>
    </source>
</evidence>
<dbReference type="SMART" id="SM00116">
    <property type="entry name" value="CBS"/>
    <property type="match status" value="2"/>
</dbReference>
<evidence type="ECO:0000256" key="2">
    <source>
        <dbReference type="PROSITE-ProRule" id="PRU00703"/>
    </source>
</evidence>
<dbReference type="SUPFAM" id="SSF54631">
    <property type="entry name" value="CBS-domain pair"/>
    <property type="match status" value="1"/>
</dbReference>
<reference evidence="5 6" key="1">
    <citation type="submission" date="2015-05" db="EMBL/GenBank/DDBJ databases">
        <title>Draft genome sequence of Lampropedia sp. CT6, isolated from the microbial mat of a hot water spring, located at Manikaran, India.</title>
        <authorList>
            <person name="Tripathi C."/>
            <person name="Rani P."/>
            <person name="Mahato N.K."/>
            <person name="Lal R."/>
        </authorList>
    </citation>
    <scope>NUCLEOTIDE SEQUENCE [LARGE SCALE GENOMIC DNA]</scope>
    <source>
        <strain evidence="5 6">CT6</strain>
    </source>
</reference>
<dbReference type="OrthoDB" id="9808528at2"/>
<dbReference type="InterPro" id="IPR005105">
    <property type="entry name" value="GlnD_Uridyltrans_N"/>
</dbReference>
<dbReference type="SMART" id="SM00100">
    <property type="entry name" value="cNMP"/>
    <property type="match status" value="1"/>
</dbReference>
<dbReference type="CDD" id="cd05401">
    <property type="entry name" value="NT_GlnE_GlnD_like"/>
    <property type="match status" value="1"/>
</dbReference>
<dbReference type="GO" id="GO:0008773">
    <property type="term" value="F:[protein-PII] uridylyltransferase activity"/>
    <property type="evidence" value="ECO:0007669"/>
    <property type="project" value="InterPro"/>
</dbReference>
<dbReference type="AlphaFoldDB" id="A0A0U1Q0N2"/>
<dbReference type="InterPro" id="IPR018490">
    <property type="entry name" value="cNMP-bd_dom_sf"/>
</dbReference>
<dbReference type="InterPro" id="IPR014710">
    <property type="entry name" value="RmlC-like_jellyroll"/>
</dbReference>
<dbReference type="Pfam" id="PF00571">
    <property type="entry name" value="CBS"/>
    <property type="match status" value="2"/>
</dbReference>
<dbReference type="Pfam" id="PF03445">
    <property type="entry name" value="DUF294"/>
    <property type="match status" value="1"/>
</dbReference>
<comment type="caution">
    <text evidence="5">The sequence shown here is derived from an EMBL/GenBank/DDBJ whole genome shotgun (WGS) entry which is preliminary data.</text>
</comment>
<dbReference type="STRING" id="1610491.AAV94_05735"/>
<dbReference type="PANTHER" id="PTHR43080">
    <property type="entry name" value="CBS DOMAIN-CONTAINING PROTEIN CBSX3, MITOCHONDRIAL"/>
    <property type="match status" value="1"/>
</dbReference>
<dbReference type="InterPro" id="IPR000595">
    <property type="entry name" value="cNMP-bd_dom"/>
</dbReference>
<keyword evidence="1 2" id="KW-0129">CBS domain</keyword>
<evidence type="ECO:0000313" key="6">
    <source>
        <dbReference type="Proteomes" id="UP000050580"/>
    </source>
</evidence>
<dbReference type="PROSITE" id="PS51371">
    <property type="entry name" value="CBS"/>
    <property type="match status" value="2"/>
</dbReference>
<dbReference type="RefSeq" id="WP_046741371.1">
    <property type="nucleotide sequence ID" value="NZ_LBNQ01000020.1"/>
</dbReference>
<dbReference type="Pfam" id="PF10335">
    <property type="entry name" value="DUF294_C"/>
    <property type="match status" value="1"/>
</dbReference>
<dbReference type="SUPFAM" id="SSF51206">
    <property type="entry name" value="cAMP-binding domain-like"/>
    <property type="match status" value="1"/>
</dbReference>
<protein>
    <recommendedName>
        <fullName evidence="7">Cyclic nucleotide-binding protein</fullName>
    </recommendedName>
</protein>
<feature type="domain" description="CBS" evidence="4">
    <location>
        <begin position="182"/>
        <end position="238"/>
    </location>
</feature>
<proteinExistence type="predicted"/>
<feature type="domain" description="Cyclic nucleotide-binding" evidence="3">
    <location>
        <begin position="31"/>
        <end position="135"/>
    </location>
</feature>
<dbReference type="Gene3D" id="2.60.120.10">
    <property type="entry name" value="Jelly Rolls"/>
    <property type="match status" value="1"/>
</dbReference>
<sequence length="644" mass="70674">MASNRTATAAGRQAVMQNLQALQAFLQQYPPFDQMDAVHVLYLLEHSRLVFFAQGQVILAPGDGKVAHWYVVRQGHVIARRGDSGSEPDVPLDLLPGDSFPFAAIIGERASRRTYTAAEDSFCLQLPVADFARLMEASEPFRQYALRGVSTLLGRVAAQLQANATQSLSTGESLDTPLAELVLRQPVTCPPSATIREAVGIMDAQRTSSIAVVDGQMQLQGIFTLRDLRRVVVRDEPQLEAPITQAMTPHPVSLSPQATVFDATLVMAQRQISHLCVVEGGRLLAVVSERDLFALRRLDLVHLARAIRAAPDMPALKQARQDMTRLVAAMLAHGGSAAQVLRIVTQLNDHTVARTIELVLAAHGQPEVDFGWIAFGSEARGEQTLLTDQDNGLIFRADNEAHAQTLQAQLLPLAQAINQALDEVGLNWCAGNIMAGNPALCRADFQWQRFFAQMLRESSAQDVLHSTIFFDARLVWGEDCGFAQMQRLAVDAVQQETVFQRLMATHALARRPPPVGGLRKKLLNVMGVGQERLDLKKDAITLFVDAVRVLALAHGITAASTVRRLQLLGQQGALTPARVQACETAFNYLQQLRLHQHQQQALRAAPLDNGIDVATLNTLEQRVLRGALVEAARLQDVLRLRYQL</sequence>
<organism evidence="5 6">
    <name type="scientific">Lampropedia cohaerens</name>
    <dbReference type="NCBI Taxonomy" id="1610491"/>
    <lineage>
        <taxon>Bacteria</taxon>
        <taxon>Pseudomonadati</taxon>
        <taxon>Pseudomonadota</taxon>
        <taxon>Betaproteobacteria</taxon>
        <taxon>Burkholderiales</taxon>
        <taxon>Comamonadaceae</taxon>
        <taxon>Lampropedia</taxon>
    </lineage>
</organism>
<evidence type="ECO:0008006" key="7">
    <source>
        <dbReference type="Google" id="ProtNLM"/>
    </source>
</evidence>
<dbReference type="InterPro" id="IPR043519">
    <property type="entry name" value="NT_sf"/>
</dbReference>
<evidence type="ECO:0000256" key="1">
    <source>
        <dbReference type="ARBA" id="ARBA00023122"/>
    </source>
</evidence>
<dbReference type="InterPro" id="IPR018821">
    <property type="entry name" value="DUF294_put_nucleoTrafse_sb-bd"/>
</dbReference>